<proteinExistence type="predicted"/>
<feature type="compositionally biased region" description="Basic and acidic residues" evidence="1">
    <location>
        <begin position="27"/>
        <end position="38"/>
    </location>
</feature>
<feature type="compositionally biased region" description="Acidic residues" evidence="1">
    <location>
        <begin position="15"/>
        <end position="26"/>
    </location>
</feature>
<feature type="compositionally biased region" description="Polar residues" evidence="1">
    <location>
        <begin position="451"/>
        <end position="469"/>
    </location>
</feature>
<dbReference type="Proteomes" id="UP000595140">
    <property type="component" value="Unassembled WGS sequence"/>
</dbReference>
<protein>
    <submittedName>
        <fullName evidence="2">Uncharacterized protein</fullName>
    </submittedName>
</protein>
<feature type="region of interest" description="Disordered" evidence="1">
    <location>
        <begin position="451"/>
        <end position="483"/>
    </location>
</feature>
<organism evidence="2 3">
    <name type="scientific">Cuscuta campestris</name>
    <dbReference type="NCBI Taxonomy" id="132261"/>
    <lineage>
        <taxon>Eukaryota</taxon>
        <taxon>Viridiplantae</taxon>
        <taxon>Streptophyta</taxon>
        <taxon>Embryophyta</taxon>
        <taxon>Tracheophyta</taxon>
        <taxon>Spermatophyta</taxon>
        <taxon>Magnoliopsida</taxon>
        <taxon>eudicotyledons</taxon>
        <taxon>Gunneridae</taxon>
        <taxon>Pentapetalae</taxon>
        <taxon>asterids</taxon>
        <taxon>lamiids</taxon>
        <taxon>Solanales</taxon>
        <taxon>Convolvulaceae</taxon>
        <taxon>Cuscuteae</taxon>
        <taxon>Cuscuta</taxon>
        <taxon>Cuscuta subgen. Grammica</taxon>
        <taxon>Cuscuta sect. Cleistogrammica</taxon>
    </lineage>
</organism>
<feature type="region of interest" description="Disordered" evidence="1">
    <location>
        <begin position="77"/>
        <end position="99"/>
    </location>
</feature>
<dbReference type="AlphaFoldDB" id="A0A484KU43"/>
<feature type="compositionally biased region" description="Basic residues" evidence="1">
    <location>
        <begin position="350"/>
        <end position="364"/>
    </location>
</feature>
<feature type="region of interest" description="Disordered" evidence="1">
    <location>
        <begin position="342"/>
        <end position="399"/>
    </location>
</feature>
<sequence>MVVDGIAGDKIENEEKVDENDINDDEYDRRDTVGDDRQCSSMGFADQETSGFPKIRSNTITFLSAAALSSAATPSCLSAAAPSSAPTSSSAVTMAPTTADPMDHLPTGLKLFVRNLQSLTPAKLDDSNFPSWSATIRANLMAHRLLGYVDGTEPAPPSLLLEEKAATSGKEDPPVMKANPAYETWLIVDAQIRACLLAIVSPTVQTHIHALPTSAAIWTHLEQRYNSLSRTYIFQLKERLHSLQKGSDSMQTYLDNVLNIVSSLTLAHEHISDQDVILCILRGLPADYSSLKQNIRTNIGNVNLNQVSAWLLSEELNINLERQLQITGSASSSSSEIHNALFTNSGRGNFRGRGRGGYRGRGSSRGRGAYGGRGSRPPGHQRDDHHGRGGPQPGSVTCQLCGKPGHAVWDSWHRFDESYSGPSQAYYTTQSTDINSNWHLDTGANAHVTSDLSRLQSSSPYQGTNSITTAGGKRHEGADPGGC</sequence>
<dbReference type="PANTHER" id="PTHR47481:SF21">
    <property type="entry name" value="BASIC-LEUCINE ZIPPER TRANSCRIPTION FACTOR Q-RELATED"/>
    <property type="match status" value="1"/>
</dbReference>
<dbReference type="Pfam" id="PF14223">
    <property type="entry name" value="Retrotran_gag_2"/>
    <property type="match status" value="1"/>
</dbReference>
<dbReference type="OrthoDB" id="1845088at2759"/>
<feature type="compositionally biased region" description="Basic and acidic residues" evidence="1">
    <location>
        <begin position="473"/>
        <end position="483"/>
    </location>
</feature>
<feature type="compositionally biased region" description="Gly residues" evidence="1">
    <location>
        <begin position="365"/>
        <end position="374"/>
    </location>
</feature>
<evidence type="ECO:0000256" key="1">
    <source>
        <dbReference type="SAM" id="MobiDB-lite"/>
    </source>
</evidence>
<dbReference type="EMBL" id="OOIL02000802">
    <property type="protein sequence ID" value="VFQ69551.1"/>
    <property type="molecule type" value="Genomic_DNA"/>
</dbReference>
<feature type="region of interest" description="Disordered" evidence="1">
    <location>
        <begin position="1"/>
        <end position="45"/>
    </location>
</feature>
<gene>
    <name evidence="2" type="ORF">CCAM_LOCUS11327</name>
</gene>
<keyword evidence="3" id="KW-1185">Reference proteome</keyword>
<accession>A0A484KU43</accession>
<reference evidence="2 3" key="1">
    <citation type="submission" date="2018-04" db="EMBL/GenBank/DDBJ databases">
        <authorList>
            <person name="Vogel A."/>
        </authorList>
    </citation>
    <scope>NUCLEOTIDE SEQUENCE [LARGE SCALE GENOMIC DNA]</scope>
</reference>
<name>A0A484KU43_9ASTE</name>
<evidence type="ECO:0000313" key="2">
    <source>
        <dbReference type="EMBL" id="VFQ69551.1"/>
    </source>
</evidence>
<dbReference type="PANTHER" id="PTHR47481">
    <property type="match status" value="1"/>
</dbReference>
<evidence type="ECO:0000313" key="3">
    <source>
        <dbReference type="Proteomes" id="UP000595140"/>
    </source>
</evidence>